<reference evidence="1 2" key="1">
    <citation type="submission" date="2023-02" db="EMBL/GenBank/DDBJ databases">
        <authorList>
            <person name="Maleckis M."/>
        </authorList>
    </citation>
    <scope>NUCLEOTIDE SEQUENCE [LARGE SCALE GENOMIC DNA]</scope>
    <source>
        <strain evidence="1 2">P8-A2</strain>
    </source>
</reference>
<organism evidence="1 2">
    <name type="scientific">Streptomyces mirabilis</name>
    <dbReference type="NCBI Taxonomy" id="68239"/>
    <lineage>
        <taxon>Bacteria</taxon>
        <taxon>Bacillati</taxon>
        <taxon>Actinomycetota</taxon>
        <taxon>Actinomycetes</taxon>
        <taxon>Kitasatosporales</taxon>
        <taxon>Streptomycetaceae</taxon>
        <taxon>Streptomyces</taxon>
    </lineage>
</organism>
<gene>
    <name evidence="1" type="ORF">PU648_05480</name>
</gene>
<name>A0ABU3UD86_9ACTN</name>
<sequence>MGRTPPVRTALVGTGHRARILGTARGAGDSLTAALAHRFNPGHVRTVP</sequence>
<proteinExistence type="predicted"/>
<comment type="caution">
    <text evidence="1">The sequence shown here is derived from an EMBL/GenBank/DDBJ whole genome shotgun (WGS) entry which is preliminary data.</text>
</comment>
<accession>A0ABU3UD86</accession>
<dbReference type="Proteomes" id="UP001257627">
    <property type="component" value="Unassembled WGS sequence"/>
</dbReference>
<dbReference type="RefSeq" id="WP_316732400.1">
    <property type="nucleotide sequence ID" value="NZ_JARAKF010000001.1"/>
</dbReference>
<protein>
    <submittedName>
        <fullName evidence="1">Uncharacterized protein</fullName>
    </submittedName>
</protein>
<keyword evidence="2" id="KW-1185">Reference proteome</keyword>
<evidence type="ECO:0000313" key="1">
    <source>
        <dbReference type="EMBL" id="MDU8991836.1"/>
    </source>
</evidence>
<evidence type="ECO:0000313" key="2">
    <source>
        <dbReference type="Proteomes" id="UP001257627"/>
    </source>
</evidence>
<dbReference type="EMBL" id="JARAKF010000001">
    <property type="protein sequence ID" value="MDU8991836.1"/>
    <property type="molecule type" value="Genomic_DNA"/>
</dbReference>